<protein>
    <recommendedName>
        <fullName evidence="2">histidine kinase</fullName>
        <ecNumber evidence="2">2.7.13.3</ecNumber>
    </recommendedName>
</protein>
<dbReference type="EC" id="2.7.13.3" evidence="2"/>
<keyword evidence="3" id="KW-0808">Transferase</keyword>
<dbReference type="PROSITE" id="PS50109">
    <property type="entry name" value="HIS_KIN"/>
    <property type="match status" value="1"/>
</dbReference>
<reference evidence="9 10" key="1">
    <citation type="journal article" date="2011" name="ISME J.">
        <title>Community ecology of hot spring cyanobacterial mats: predominant populations and their functional potential.</title>
        <authorList>
            <person name="Klatt C.G."/>
            <person name="Wood J.M."/>
            <person name="Rusch D.B."/>
            <person name="Bateson M.M."/>
            <person name="Hamamura N."/>
            <person name="Heidelberg J.F."/>
            <person name="Grossman A.R."/>
            <person name="Bhaya D."/>
            <person name="Cohan F.M."/>
            <person name="Kuhl M."/>
            <person name="Bryant D.A."/>
            <person name="Ward D.M."/>
        </authorList>
    </citation>
    <scope>NUCLEOTIDE SEQUENCE [LARGE SCALE GENOMIC DNA]</scope>
    <source>
        <strain evidence="9">OS</strain>
    </source>
</reference>
<evidence type="ECO:0000313" key="10">
    <source>
        <dbReference type="Proteomes" id="UP000266389"/>
    </source>
</evidence>
<dbReference type="SUPFAM" id="SSF55874">
    <property type="entry name" value="ATPase domain of HSP90 chaperone/DNA topoisomerase II/histidine kinase"/>
    <property type="match status" value="1"/>
</dbReference>
<evidence type="ECO:0000256" key="3">
    <source>
        <dbReference type="ARBA" id="ARBA00022679"/>
    </source>
</evidence>
<evidence type="ECO:0000256" key="7">
    <source>
        <dbReference type="ARBA" id="ARBA00023012"/>
    </source>
</evidence>
<evidence type="ECO:0000256" key="6">
    <source>
        <dbReference type="ARBA" id="ARBA00022840"/>
    </source>
</evidence>
<dbReference type="EMBL" id="PHFL01000039">
    <property type="protein sequence ID" value="RFM24381.1"/>
    <property type="molecule type" value="Genomic_DNA"/>
</dbReference>
<dbReference type="Pfam" id="PF02518">
    <property type="entry name" value="HATPase_c"/>
    <property type="match status" value="1"/>
</dbReference>
<evidence type="ECO:0000256" key="5">
    <source>
        <dbReference type="ARBA" id="ARBA00022777"/>
    </source>
</evidence>
<dbReference type="InterPro" id="IPR003661">
    <property type="entry name" value="HisK_dim/P_dom"/>
</dbReference>
<dbReference type="AlphaFoldDB" id="A0A395M112"/>
<keyword evidence="6" id="KW-0067">ATP-binding</keyword>
<dbReference type="Gene3D" id="1.10.287.130">
    <property type="match status" value="1"/>
</dbReference>
<dbReference type="GO" id="GO:0000155">
    <property type="term" value="F:phosphorelay sensor kinase activity"/>
    <property type="evidence" value="ECO:0007669"/>
    <property type="project" value="InterPro"/>
</dbReference>
<dbReference type="InterPro" id="IPR005467">
    <property type="entry name" value="His_kinase_dom"/>
</dbReference>
<evidence type="ECO:0000259" key="8">
    <source>
        <dbReference type="PROSITE" id="PS50109"/>
    </source>
</evidence>
<comment type="catalytic activity">
    <reaction evidence="1">
        <text>ATP + protein L-histidine = ADP + protein N-phospho-L-histidine.</text>
        <dbReference type="EC" id="2.7.13.3"/>
    </reaction>
</comment>
<sequence length="254" mass="29149">MSLPHESSNIELLKATKLALLGEVTGSILHELNQPLTAMSIDAGYLKMLAEKPDELSAEMLIQVGADIEDDIHRLQKITQHLRAFAYEREQTLHTHLKVAVENIMSLIGEQFRARAIKWEFEFKDDLPSVAIDAIELEYILLNIFLNARKAIDLREKLCPEKPFQKSLTLKAWRNQDRVMALVKDNGLNLSYTNLHHLWQPFFTVHVAKERQYYNLFLVAQLLEKVGGKCQVHQYFNGEGMGNAIELTLPAWDK</sequence>
<organism evidence="9 10">
    <name type="scientific">Candidatus Thermochlorobacter aerophilus</name>
    <dbReference type="NCBI Taxonomy" id="1868324"/>
    <lineage>
        <taxon>Bacteria</taxon>
        <taxon>Pseudomonadati</taxon>
        <taxon>Chlorobiota</taxon>
        <taxon>Chlorobiia</taxon>
        <taxon>Chlorobiales</taxon>
        <taxon>Candidatus Thermochlorobacteriaceae</taxon>
        <taxon>Candidatus Thermochlorobacter</taxon>
    </lineage>
</organism>
<feature type="domain" description="Histidine kinase" evidence="8">
    <location>
        <begin position="27"/>
        <end position="253"/>
    </location>
</feature>
<dbReference type="PANTHER" id="PTHR43065:SF46">
    <property type="entry name" value="C4-DICARBOXYLATE TRANSPORT SENSOR PROTEIN DCTB"/>
    <property type="match status" value="1"/>
</dbReference>
<evidence type="ECO:0000256" key="2">
    <source>
        <dbReference type="ARBA" id="ARBA00012438"/>
    </source>
</evidence>
<keyword evidence="5" id="KW-0418">Kinase</keyword>
<accession>A0A395M112</accession>
<evidence type="ECO:0000256" key="1">
    <source>
        <dbReference type="ARBA" id="ARBA00000085"/>
    </source>
</evidence>
<evidence type="ECO:0000256" key="4">
    <source>
        <dbReference type="ARBA" id="ARBA00022741"/>
    </source>
</evidence>
<dbReference type="InterPro" id="IPR036890">
    <property type="entry name" value="HATPase_C_sf"/>
</dbReference>
<proteinExistence type="predicted"/>
<keyword evidence="4" id="KW-0547">Nucleotide-binding</keyword>
<keyword evidence="7" id="KW-0902">Two-component regulatory system</keyword>
<name>A0A395M112_9BACT</name>
<dbReference type="PANTHER" id="PTHR43065">
    <property type="entry name" value="SENSOR HISTIDINE KINASE"/>
    <property type="match status" value="1"/>
</dbReference>
<comment type="caution">
    <text evidence="9">The sequence shown here is derived from an EMBL/GenBank/DDBJ whole genome shotgun (WGS) entry which is preliminary data.</text>
</comment>
<dbReference type="Proteomes" id="UP000266389">
    <property type="component" value="Unassembled WGS sequence"/>
</dbReference>
<dbReference type="InterPro" id="IPR003594">
    <property type="entry name" value="HATPase_dom"/>
</dbReference>
<evidence type="ECO:0000313" key="9">
    <source>
        <dbReference type="EMBL" id="RFM24381.1"/>
    </source>
</evidence>
<dbReference type="InterPro" id="IPR036097">
    <property type="entry name" value="HisK_dim/P_sf"/>
</dbReference>
<gene>
    <name evidence="9" type="ORF">D0433_05155</name>
</gene>
<dbReference type="CDD" id="cd00082">
    <property type="entry name" value="HisKA"/>
    <property type="match status" value="1"/>
</dbReference>
<dbReference type="GO" id="GO:0005524">
    <property type="term" value="F:ATP binding"/>
    <property type="evidence" value="ECO:0007669"/>
    <property type="project" value="UniProtKB-KW"/>
</dbReference>
<dbReference type="Gene3D" id="3.30.565.10">
    <property type="entry name" value="Histidine kinase-like ATPase, C-terminal domain"/>
    <property type="match status" value="1"/>
</dbReference>
<dbReference type="SUPFAM" id="SSF47384">
    <property type="entry name" value="Homodimeric domain of signal transducing histidine kinase"/>
    <property type="match status" value="1"/>
</dbReference>